<dbReference type="Proteomes" id="UP001501407">
    <property type="component" value="Unassembled WGS sequence"/>
</dbReference>
<accession>A0ABP9M3R0</accession>
<dbReference type="SUPFAM" id="SSF52540">
    <property type="entry name" value="P-loop containing nucleoside triphosphate hydrolases"/>
    <property type="match status" value="1"/>
</dbReference>
<dbReference type="SMART" id="SM00382">
    <property type="entry name" value="AAA"/>
    <property type="match status" value="1"/>
</dbReference>
<dbReference type="EMBL" id="BAABKZ010000001">
    <property type="protein sequence ID" value="GAA5087840.1"/>
    <property type="molecule type" value="Genomic_DNA"/>
</dbReference>
<evidence type="ECO:0000313" key="11">
    <source>
        <dbReference type="Proteomes" id="UP001501407"/>
    </source>
</evidence>
<proteinExistence type="predicted"/>
<evidence type="ECO:0000256" key="5">
    <source>
        <dbReference type="ARBA" id="ARBA00022989"/>
    </source>
</evidence>
<feature type="transmembrane region" description="Helical" evidence="7">
    <location>
        <begin position="127"/>
        <end position="148"/>
    </location>
</feature>
<feature type="transmembrane region" description="Helical" evidence="7">
    <location>
        <begin position="354"/>
        <end position="374"/>
    </location>
</feature>
<dbReference type="SUPFAM" id="SSF90123">
    <property type="entry name" value="ABC transporter transmembrane region"/>
    <property type="match status" value="1"/>
</dbReference>
<organism evidence="10 11">
    <name type="scientific">Microbacterium yannicii</name>
    <dbReference type="NCBI Taxonomy" id="671622"/>
    <lineage>
        <taxon>Bacteria</taxon>
        <taxon>Bacillati</taxon>
        <taxon>Actinomycetota</taxon>
        <taxon>Actinomycetes</taxon>
        <taxon>Micrococcales</taxon>
        <taxon>Microbacteriaceae</taxon>
        <taxon>Microbacterium</taxon>
    </lineage>
</organism>
<evidence type="ECO:0000259" key="8">
    <source>
        <dbReference type="PROSITE" id="PS50893"/>
    </source>
</evidence>
<keyword evidence="3" id="KW-0547">Nucleotide-binding</keyword>
<dbReference type="PROSITE" id="PS50893">
    <property type="entry name" value="ABC_TRANSPORTER_2"/>
    <property type="match status" value="1"/>
</dbReference>
<dbReference type="InterPro" id="IPR027417">
    <property type="entry name" value="P-loop_NTPase"/>
</dbReference>
<reference evidence="11" key="1">
    <citation type="journal article" date="2019" name="Int. J. Syst. Evol. Microbiol.">
        <title>The Global Catalogue of Microorganisms (GCM) 10K type strain sequencing project: providing services to taxonomists for standard genome sequencing and annotation.</title>
        <authorList>
            <consortium name="The Broad Institute Genomics Platform"/>
            <consortium name="The Broad Institute Genome Sequencing Center for Infectious Disease"/>
            <person name="Wu L."/>
            <person name="Ma J."/>
        </authorList>
    </citation>
    <scope>NUCLEOTIDE SEQUENCE [LARGE SCALE GENOMIC DNA]</scope>
    <source>
        <strain evidence="11">JCM 18959</strain>
    </source>
</reference>
<evidence type="ECO:0000256" key="4">
    <source>
        <dbReference type="ARBA" id="ARBA00022840"/>
    </source>
</evidence>
<evidence type="ECO:0000256" key="3">
    <source>
        <dbReference type="ARBA" id="ARBA00022741"/>
    </source>
</evidence>
<comment type="subcellular location">
    <subcellularLocation>
        <location evidence="1">Cell membrane</location>
        <topology evidence="1">Multi-pass membrane protein</topology>
    </subcellularLocation>
</comment>
<keyword evidence="5 7" id="KW-1133">Transmembrane helix</keyword>
<dbReference type="InterPro" id="IPR017871">
    <property type="entry name" value="ABC_transporter-like_CS"/>
</dbReference>
<evidence type="ECO:0000256" key="6">
    <source>
        <dbReference type="ARBA" id="ARBA00023136"/>
    </source>
</evidence>
<feature type="transmembrane region" description="Helical" evidence="7">
    <location>
        <begin position="209"/>
        <end position="227"/>
    </location>
</feature>
<sequence>MRTGAPSTGSTYEPQPVIGSSSGFAGATVESPARWYVISALLEVGRGMRRYHCIMTQKAFTGAIRTISIAQGPRPGRSVLRLLARRPARMTAALLAFACKEIPLWFLPVVTAKIIDLVATGGEVSTVLVWFAVAAVLLIQNYPMHIVYTRNFMTVVRDTGADLRNALAARLQSLSIGYHTRVSSSIVQTKVVRDVENVELMLQQVTHPLLSSTMVLIGAIVMTAIAVPQFLPVYALTVPIALVLRAALSRRSRARNEVFRREVEGFAARVGEMASLIPVTRAHGLERTAVSRVQAGADGVRRAGLDLDMLNGHVASISWVAMQLLGLGCLVLAAIFALTGILPITPGEVVLLSSYFTLLTQGLTSLLMLIPVGARGLESMRSISEVLQEPDLEQNEGKSPVARVGGHLELQHVSHRYDGAERDAVHDVSLDIPPGETVAFVGSSGSGKSTMLNLVLGFVRPTSGRILLDGADMQGLDLRTVRQSVSVVPQESVLFEGTIRENIAYGLDDATEERLRQALRDANAAEFVDVLPDGWDTVVGERGARLSGGQRQRLAIARALVRDPRILLLDEATSALDPESEELVKEALNRLMRGRTTLVVAHRLSTIRQADRIVVLEHGRVVEIGAHDDLLAADGRYAHLHATQAGRPR</sequence>
<dbReference type="PANTHER" id="PTHR24221">
    <property type="entry name" value="ATP-BINDING CASSETTE SUB-FAMILY B"/>
    <property type="match status" value="1"/>
</dbReference>
<dbReference type="PROSITE" id="PS50929">
    <property type="entry name" value="ABC_TM1F"/>
    <property type="match status" value="1"/>
</dbReference>
<dbReference type="CDD" id="cd07346">
    <property type="entry name" value="ABC_6TM_exporters"/>
    <property type="match status" value="1"/>
</dbReference>
<keyword evidence="4 10" id="KW-0067">ATP-binding</keyword>
<dbReference type="InterPro" id="IPR039421">
    <property type="entry name" value="Type_1_exporter"/>
</dbReference>
<keyword evidence="2 7" id="KW-0812">Transmembrane</keyword>
<evidence type="ECO:0000256" key="2">
    <source>
        <dbReference type="ARBA" id="ARBA00022692"/>
    </source>
</evidence>
<feature type="transmembrane region" description="Helical" evidence="7">
    <location>
        <begin position="319"/>
        <end position="342"/>
    </location>
</feature>
<evidence type="ECO:0000259" key="9">
    <source>
        <dbReference type="PROSITE" id="PS50929"/>
    </source>
</evidence>
<keyword evidence="11" id="KW-1185">Reference proteome</keyword>
<dbReference type="PROSITE" id="PS00211">
    <property type="entry name" value="ABC_TRANSPORTER_1"/>
    <property type="match status" value="1"/>
</dbReference>
<dbReference type="InterPro" id="IPR003593">
    <property type="entry name" value="AAA+_ATPase"/>
</dbReference>
<dbReference type="InterPro" id="IPR036640">
    <property type="entry name" value="ABC1_TM_sf"/>
</dbReference>
<name>A0ABP9M3R0_9MICO</name>
<feature type="transmembrane region" description="Helical" evidence="7">
    <location>
        <begin position="91"/>
        <end position="115"/>
    </location>
</feature>
<protein>
    <submittedName>
        <fullName evidence="10">ABC transporter ATP-binding protein</fullName>
    </submittedName>
</protein>
<dbReference type="InterPro" id="IPR003439">
    <property type="entry name" value="ABC_transporter-like_ATP-bd"/>
</dbReference>
<evidence type="ECO:0000256" key="1">
    <source>
        <dbReference type="ARBA" id="ARBA00004651"/>
    </source>
</evidence>
<dbReference type="Pfam" id="PF00005">
    <property type="entry name" value="ABC_tran"/>
    <property type="match status" value="1"/>
</dbReference>
<dbReference type="InterPro" id="IPR011527">
    <property type="entry name" value="ABC1_TM_dom"/>
</dbReference>
<feature type="domain" description="ABC transmembrane type-1" evidence="9">
    <location>
        <begin position="106"/>
        <end position="375"/>
    </location>
</feature>
<keyword evidence="6 7" id="KW-0472">Membrane</keyword>
<feature type="domain" description="ABC transporter" evidence="8">
    <location>
        <begin position="408"/>
        <end position="643"/>
    </location>
</feature>
<dbReference type="GO" id="GO:0005524">
    <property type="term" value="F:ATP binding"/>
    <property type="evidence" value="ECO:0007669"/>
    <property type="project" value="UniProtKB-KW"/>
</dbReference>
<comment type="caution">
    <text evidence="10">The sequence shown here is derived from an EMBL/GenBank/DDBJ whole genome shotgun (WGS) entry which is preliminary data.</text>
</comment>
<dbReference type="PANTHER" id="PTHR24221:SF654">
    <property type="entry name" value="ATP-BINDING CASSETTE SUB-FAMILY B MEMBER 6"/>
    <property type="match status" value="1"/>
</dbReference>
<dbReference type="Pfam" id="PF00664">
    <property type="entry name" value="ABC_membrane"/>
    <property type="match status" value="1"/>
</dbReference>
<dbReference type="Gene3D" id="1.20.1560.10">
    <property type="entry name" value="ABC transporter type 1, transmembrane domain"/>
    <property type="match status" value="1"/>
</dbReference>
<dbReference type="Gene3D" id="3.40.50.300">
    <property type="entry name" value="P-loop containing nucleotide triphosphate hydrolases"/>
    <property type="match status" value="1"/>
</dbReference>
<evidence type="ECO:0000313" key="10">
    <source>
        <dbReference type="EMBL" id="GAA5087840.1"/>
    </source>
</evidence>
<gene>
    <name evidence="10" type="ORF">GCM10025760_09490</name>
</gene>
<evidence type="ECO:0000256" key="7">
    <source>
        <dbReference type="SAM" id="Phobius"/>
    </source>
</evidence>